<dbReference type="AlphaFoldDB" id="A0A0B6ZX02"/>
<evidence type="ECO:0000313" key="1">
    <source>
        <dbReference type="EMBL" id="CEK72290.1"/>
    </source>
</evidence>
<name>A0A0B6ZX02_9EUPU</name>
<protein>
    <submittedName>
        <fullName evidence="1">Uncharacterized protein</fullName>
    </submittedName>
</protein>
<reference evidence="1" key="1">
    <citation type="submission" date="2014-12" db="EMBL/GenBank/DDBJ databases">
        <title>Insight into the proteome of Arion vulgaris.</title>
        <authorList>
            <person name="Aradska J."/>
            <person name="Bulat T."/>
            <person name="Smidak R."/>
            <person name="Sarate P."/>
            <person name="Gangsoo J."/>
            <person name="Sialana F."/>
            <person name="Bilban M."/>
            <person name="Lubec G."/>
        </authorList>
    </citation>
    <scope>NUCLEOTIDE SEQUENCE</scope>
    <source>
        <tissue evidence="1">Skin</tissue>
    </source>
</reference>
<gene>
    <name evidence="1" type="primary">ORF81790</name>
</gene>
<feature type="non-terminal residue" evidence="1">
    <location>
        <position position="92"/>
    </location>
</feature>
<proteinExistence type="predicted"/>
<organism evidence="1">
    <name type="scientific">Arion vulgaris</name>
    <dbReference type="NCBI Taxonomy" id="1028688"/>
    <lineage>
        <taxon>Eukaryota</taxon>
        <taxon>Metazoa</taxon>
        <taxon>Spiralia</taxon>
        <taxon>Lophotrochozoa</taxon>
        <taxon>Mollusca</taxon>
        <taxon>Gastropoda</taxon>
        <taxon>Heterobranchia</taxon>
        <taxon>Euthyneura</taxon>
        <taxon>Panpulmonata</taxon>
        <taxon>Eupulmonata</taxon>
        <taxon>Stylommatophora</taxon>
        <taxon>Helicina</taxon>
        <taxon>Arionoidea</taxon>
        <taxon>Arionidae</taxon>
        <taxon>Arion</taxon>
    </lineage>
</organism>
<accession>A0A0B6ZX02</accession>
<dbReference type="EMBL" id="HACG01025425">
    <property type="protein sequence ID" value="CEK72290.1"/>
    <property type="molecule type" value="Transcribed_RNA"/>
</dbReference>
<sequence>MRKLLNMTRGSSEHFANENKNYLPLRMKFLSILLLTPQIVFSSQCTEKPDCSKPYTDCSGYYQSLENITGTVYDDWDFPQPGSETNCPVNQS</sequence>